<organism evidence="3 4">
    <name type="scientific">Amycolatopsis iheyensis</name>
    <dbReference type="NCBI Taxonomy" id="2945988"/>
    <lineage>
        <taxon>Bacteria</taxon>
        <taxon>Bacillati</taxon>
        <taxon>Actinomycetota</taxon>
        <taxon>Actinomycetes</taxon>
        <taxon>Pseudonocardiales</taxon>
        <taxon>Pseudonocardiaceae</taxon>
        <taxon>Amycolatopsis</taxon>
    </lineage>
</organism>
<dbReference type="CDD" id="cd00161">
    <property type="entry name" value="beta-trefoil_Ricin-like"/>
    <property type="match status" value="1"/>
</dbReference>
<dbReference type="RefSeq" id="WP_257926670.1">
    <property type="nucleotide sequence ID" value="NZ_JAMXQV010000040.1"/>
</dbReference>
<protein>
    <submittedName>
        <fullName evidence="3">RICIN domain-containing protein</fullName>
    </submittedName>
</protein>
<proteinExistence type="predicted"/>
<comment type="caution">
    <text evidence="3">The sequence shown here is derived from an EMBL/GenBank/DDBJ whole genome shotgun (WGS) entry which is preliminary data.</text>
</comment>
<evidence type="ECO:0000259" key="2">
    <source>
        <dbReference type="Pfam" id="PF14200"/>
    </source>
</evidence>
<dbReference type="InterPro" id="IPR000772">
    <property type="entry name" value="Ricin_B_lectin"/>
</dbReference>
<evidence type="ECO:0000313" key="4">
    <source>
        <dbReference type="Proteomes" id="UP001144096"/>
    </source>
</evidence>
<dbReference type="Proteomes" id="UP001144096">
    <property type="component" value="Unassembled WGS sequence"/>
</dbReference>
<keyword evidence="4" id="KW-1185">Reference proteome</keyword>
<dbReference type="SUPFAM" id="SSF50370">
    <property type="entry name" value="Ricin B-like lectins"/>
    <property type="match status" value="1"/>
</dbReference>
<feature type="chain" id="PRO_5040840878" evidence="1">
    <location>
        <begin position="29"/>
        <end position="194"/>
    </location>
</feature>
<reference evidence="3" key="1">
    <citation type="submission" date="2022-06" db="EMBL/GenBank/DDBJ databases">
        <title>Amycolatopsis iheyaensis sp. nov., a new species of the genus Amycolatopsis isolated from soil in Iheya island, Japan.</title>
        <authorList>
            <person name="Ngamcharungchit C."/>
            <person name="Kanto H."/>
            <person name="Take A."/>
            <person name="Intra B."/>
            <person name="Matsumoto A."/>
            <person name="Panbangred W."/>
            <person name="Inahashi Y."/>
        </authorList>
    </citation>
    <scope>NUCLEOTIDE SEQUENCE</scope>
    <source>
        <strain evidence="3">OK19-0408</strain>
    </source>
</reference>
<accession>A0A9X2SPH2</accession>
<dbReference type="EMBL" id="JAMXQV010000040">
    <property type="protein sequence ID" value="MCR6490102.1"/>
    <property type="molecule type" value="Genomic_DNA"/>
</dbReference>
<dbReference type="Gene3D" id="2.80.10.50">
    <property type="match status" value="1"/>
</dbReference>
<gene>
    <name evidence="3" type="ORF">M8542_45555</name>
</gene>
<dbReference type="Pfam" id="PF14200">
    <property type="entry name" value="RicinB_lectin_2"/>
    <property type="match status" value="1"/>
</dbReference>
<dbReference type="AlphaFoldDB" id="A0A9X2SPH2"/>
<name>A0A9X2SPH2_9PSEU</name>
<feature type="domain" description="Ricin B lectin" evidence="2">
    <location>
        <begin position="88"/>
        <end position="182"/>
    </location>
</feature>
<dbReference type="PROSITE" id="PS50231">
    <property type="entry name" value="RICIN_B_LECTIN"/>
    <property type="match status" value="1"/>
</dbReference>
<sequence>MNIAKRLAAAVAVAAGLLTLVVAPQASAAEQPIPGITLQPYDGPAADPDHPAWVLRSGWTGRCLEPDLDRLFQNGGAVHLSTCGNTAAQAWYVTKNPEGYYRFQNTVDGKYIEASKSIPGGGVNGTQVQLWGFLAGAQNQWWKASVNPEGFLRLQNAQFGRYLQASKTVPGGGVDGTKVEIWDYTAGATNQFWK</sequence>
<evidence type="ECO:0000313" key="3">
    <source>
        <dbReference type="EMBL" id="MCR6490102.1"/>
    </source>
</evidence>
<evidence type="ECO:0000256" key="1">
    <source>
        <dbReference type="SAM" id="SignalP"/>
    </source>
</evidence>
<feature type="signal peptide" evidence="1">
    <location>
        <begin position="1"/>
        <end position="28"/>
    </location>
</feature>
<dbReference type="InterPro" id="IPR035992">
    <property type="entry name" value="Ricin_B-like_lectins"/>
</dbReference>
<keyword evidence="1" id="KW-0732">Signal</keyword>